<evidence type="ECO:0000256" key="5">
    <source>
        <dbReference type="ARBA" id="ARBA00022741"/>
    </source>
</evidence>
<dbReference type="GO" id="GO:0005524">
    <property type="term" value="F:ATP binding"/>
    <property type="evidence" value="ECO:0007669"/>
    <property type="project" value="UniProtKB-KW"/>
</dbReference>
<dbReference type="PANTHER" id="PTHR43766:SF1">
    <property type="entry name" value="TRYPTOPHAN--TRNA LIGASE, MITOCHONDRIAL"/>
    <property type="match status" value="1"/>
</dbReference>
<dbReference type="GO" id="GO:0006436">
    <property type="term" value="P:tryptophanyl-tRNA aminoacylation"/>
    <property type="evidence" value="ECO:0007669"/>
    <property type="project" value="InterPro"/>
</dbReference>
<evidence type="ECO:0000256" key="10">
    <source>
        <dbReference type="ARBA" id="ARBA00049929"/>
    </source>
</evidence>
<evidence type="ECO:0000256" key="8">
    <source>
        <dbReference type="ARBA" id="ARBA00023146"/>
    </source>
</evidence>
<evidence type="ECO:0000256" key="3">
    <source>
        <dbReference type="ARBA" id="ARBA00013161"/>
    </source>
</evidence>
<dbReference type="InterPro" id="IPR002305">
    <property type="entry name" value="aa-tRNA-synth_Ic"/>
</dbReference>
<dbReference type="GO" id="GO:0004830">
    <property type="term" value="F:tryptophan-tRNA ligase activity"/>
    <property type="evidence" value="ECO:0007669"/>
    <property type="project" value="UniProtKB-EC"/>
</dbReference>
<keyword evidence="8" id="KW-0030">Aminoacyl-tRNA synthetase</keyword>
<dbReference type="Gene3D" id="1.10.240.10">
    <property type="entry name" value="Tyrosyl-Transfer RNA Synthetase"/>
    <property type="match status" value="1"/>
</dbReference>
<dbReference type="PROSITE" id="PS00178">
    <property type="entry name" value="AA_TRNA_LIGASE_I"/>
    <property type="match status" value="1"/>
</dbReference>
<dbReference type="EMBL" id="CAFBOG010000039">
    <property type="protein sequence ID" value="CAB4973824.1"/>
    <property type="molecule type" value="Genomic_DNA"/>
</dbReference>
<keyword evidence="4" id="KW-0436">Ligase</keyword>
<comment type="subcellular location">
    <subcellularLocation>
        <location evidence="1">Mitochondrion</location>
    </subcellularLocation>
</comment>
<dbReference type="Pfam" id="PF00579">
    <property type="entry name" value="tRNA-synt_1b"/>
    <property type="match status" value="1"/>
</dbReference>
<dbReference type="Gene3D" id="3.40.50.620">
    <property type="entry name" value="HUPs"/>
    <property type="match status" value="1"/>
</dbReference>
<evidence type="ECO:0000256" key="4">
    <source>
        <dbReference type="ARBA" id="ARBA00022598"/>
    </source>
</evidence>
<dbReference type="EMBL" id="CAFBPW010000304">
    <property type="protein sequence ID" value="CAB5040870.1"/>
    <property type="molecule type" value="Genomic_DNA"/>
</dbReference>
<evidence type="ECO:0000256" key="7">
    <source>
        <dbReference type="ARBA" id="ARBA00022917"/>
    </source>
</evidence>
<dbReference type="InterPro" id="IPR024109">
    <property type="entry name" value="Trp-tRNA-ligase_bac-type"/>
</dbReference>
<evidence type="ECO:0000313" key="13">
    <source>
        <dbReference type="EMBL" id="CAB5040870.1"/>
    </source>
</evidence>
<dbReference type="InterPro" id="IPR014729">
    <property type="entry name" value="Rossmann-like_a/b/a_fold"/>
</dbReference>
<gene>
    <name evidence="11" type="ORF">UFOPK3046_00770</name>
    <name evidence="12" type="ORF">UFOPK3914_00612</name>
    <name evidence="13" type="ORF">UFOPK4173_01887</name>
</gene>
<evidence type="ECO:0000256" key="6">
    <source>
        <dbReference type="ARBA" id="ARBA00022840"/>
    </source>
</evidence>
<dbReference type="PRINTS" id="PR01039">
    <property type="entry name" value="TRNASYNTHTRP"/>
</dbReference>
<evidence type="ECO:0000256" key="1">
    <source>
        <dbReference type="ARBA" id="ARBA00004173"/>
    </source>
</evidence>
<comment type="catalytic activity">
    <reaction evidence="10">
        <text>tRNA(Trp) + L-tryptophan + ATP = L-tryptophyl-tRNA(Trp) + AMP + diphosphate + H(+)</text>
        <dbReference type="Rhea" id="RHEA:24080"/>
        <dbReference type="Rhea" id="RHEA-COMP:9671"/>
        <dbReference type="Rhea" id="RHEA-COMP:9705"/>
        <dbReference type="ChEBI" id="CHEBI:15378"/>
        <dbReference type="ChEBI" id="CHEBI:30616"/>
        <dbReference type="ChEBI" id="CHEBI:33019"/>
        <dbReference type="ChEBI" id="CHEBI:57912"/>
        <dbReference type="ChEBI" id="CHEBI:78442"/>
        <dbReference type="ChEBI" id="CHEBI:78535"/>
        <dbReference type="ChEBI" id="CHEBI:456215"/>
        <dbReference type="EC" id="6.1.1.2"/>
    </reaction>
</comment>
<reference evidence="12" key="1">
    <citation type="submission" date="2020-05" db="EMBL/GenBank/DDBJ databases">
        <authorList>
            <person name="Chiriac C."/>
            <person name="Salcher M."/>
            <person name="Ghai R."/>
            <person name="Kavagutti S V."/>
        </authorList>
    </citation>
    <scope>NUCLEOTIDE SEQUENCE</scope>
</reference>
<dbReference type="PANTHER" id="PTHR43766">
    <property type="entry name" value="TRYPTOPHAN--TRNA LIGASE, MITOCHONDRIAL"/>
    <property type="match status" value="1"/>
</dbReference>
<organism evidence="12">
    <name type="scientific">freshwater metagenome</name>
    <dbReference type="NCBI Taxonomy" id="449393"/>
    <lineage>
        <taxon>unclassified sequences</taxon>
        <taxon>metagenomes</taxon>
        <taxon>ecological metagenomes</taxon>
    </lineage>
</organism>
<evidence type="ECO:0000313" key="11">
    <source>
        <dbReference type="EMBL" id="CAB4804698.1"/>
    </source>
</evidence>
<comment type="similarity">
    <text evidence="2">Belongs to the class-I aminoacyl-tRNA synthetase family.</text>
</comment>
<dbReference type="InterPro" id="IPR001412">
    <property type="entry name" value="aa-tRNA-synth_I_CS"/>
</dbReference>
<dbReference type="SUPFAM" id="SSF52374">
    <property type="entry name" value="Nucleotidylyl transferase"/>
    <property type="match status" value="1"/>
</dbReference>
<dbReference type="FunFam" id="1.10.240.10:FF:000002">
    <property type="entry name" value="Tryptophan--tRNA ligase"/>
    <property type="match status" value="1"/>
</dbReference>
<evidence type="ECO:0000256" key="9">
    <source>
        <dbReference type="ARBA" id="ARBA00030268"/>
    </source>
</evidence>
<protein>
    <recommendedName>
        <fullName evidence="3">tryptophan--tRNA ligase</fullName>
        <ecNumber evidence="3">6.1.1.2</ecNumber>
    </recommendedName>
    <alternativeName>
        <fullName evidence="9">Tryptophanyl-tRNA synthetase</fullName>
    </alternativeName>
</protein>
<dbReference type="EMBL" id="CAFAAQ010000053">
    <property type="protein sequence ID" value="CAB4804698.1"/>
    <property type="molecule type" value="Genomic_DNA"/>
</dbReference>
<evidence type="ECO:0000313" key="12">
    <source>
        <dbReference type="EMBL" id="CAB4973824.1"/>
    </source>
</evidence>
<dbReference type="AlphaFoldDB" id="A0A6J7M8D3"/>
<dbReference type="GO" id="GO:0005829">
    <property type="term" value="C:cytosol"/>
    <property type="evidence" value="ECO:0007669"/>
    <property type="project" value="TreeGrafter"/>
</dbReference>
<proteinExistence type="inferred from homology"/>
<sequence length="327" mass="35698">MPRVLSGIQPTGDLHLGNLLGAVLNWVQDQQQADSLYCIVDMHALTVPKQPGEIGERTLELAQGLLACGLDPEQCTLFVQSHVPEHTELGWIIQCVTSMGELRRMTQFKDKSEQQEFISAGLFTYPALQAADILLYDTDKVPVGEDQRQHIELTRDVAERFNKRFGETFVIPQASIPRIGARVMDLQNPTNKMSKSSDGGAGTVYLSDDLGAIAKKFSRAVTDSDSEVRFDVAEKPGVSNLLSILSALTQRTPEETAAEYTQYGPLKKDTAEAVVELLRPIQTRMANLKADPNATLALLAVGAEKAGSIASAVVDRAKNNIGLLPRR</sequence>
<dbReference type="EC" id="6.1.1.2" evidence="3"/>
<dbReference type="HAMAP" id="MF_00140_B">
    <property type="entry name" value="Trp_tRNA_synth_B"/>
    <property type="match status" value="1"/>
</dbReference>
<evidence type="ECO:0000256" key="2">
    <source>
        <dbReference type="ARBA" id="ARBA00005594"/>
    </source>
</evidence>
<keyword evidence="5" id="KW-0547">Nucleotide-binding</keyword>
<name>A0A6J7M8D3_9ZZZZ</name>
<dbReference type="InterPro" id="IPR050203">
    <property type="entry name" value="Trp-tRNA_synthetase"/>
</dbReference>
<keyword evidence="7" id="KW-0648">Protein biosynthesis</keyword>
<dbReference type="CDD" id="cd00806">
    <property type="entry name" value="TrpRS_core"/>
    <property type="match status" value="1"/>
</dbReference>
<keyword evidence="6" id="KW-0067">ATP-binding</keyword>
<dbReference type="GO" id="GO:0005739">
    <property type="term" value="C:mitochondrion"/>
    <property type="evidence" value="ECO:0007669"/>
    <property type="project" value="UniProtKB-SubCell"/>
</dbReference>
<accession>A0A6J7M8D3</accession>
<dbReference type="NCBIfam" id="TIGR00233">
    <property type="entry name" value="trpS"/>
    <property type="match status" value="1"/>
</dbReference>
<dbReference type="InterPro" id="IPR002306">
    <property type="entry name" value="Trp-tRNA-ligase"/>
</dbReference>